<dbReference type="InterPro" id="IPR029401">
    <property type="entry name" value="Nudix_N"/>
</dbReference>
<dbReference type="Pfam" id="PF14803">
    <property type="entry name" value="Zn_ribbon_Nudix"/>
    <property type="match status" value="1"/>
</dbReference>
<sequence length="185" mass="21239">MLCGQPVVLQIPEGDNRQRKVCTGCDHIHYENPKNVVGCLLEWRGKVLLCKRAIEPQLGYWTLPAGFMENEESTLEGAAREAYEEATAQCDDLRLFAVYNLPRISQVYLMFYGRLRDGFAEANEETLEVGLFDESEIPWDELAFPVVTETLTRFYEMRDQRDRRVYSADILSKPGAAMDVVRHPD</sequence>
<evidence type="ECO:0000313" key="3">
    <source>
        <dbReference type="Proteomes" id="UP000250079"/>
    </source>
</evidence>
<dbReference type="Gene3D" id="3.90.79.10">
    <property type="entry name" value="Nucleoside Triphosphate Pyrophosphohydrolase"/>
    <property type="match status" value="1"/>
</dbReference>
<dbReference type="KEGG" id="gai:IMCC3135_33200"/>
<dbReference type="AlphaFoldDB" id="A0A2Z2P9X4"/>
<dbReference type="InterPro" id="IPR015797">
    <property type="entry name" value="NUDIX_hydrolase-like_dom_sf"/>
</dbReference>
<protein>
    <recommendedName>
        <fullName evidence="1">Nudix hydrolase domain-containing protein</fullName>
    </recommendedName>
</protein>
<dbReference type="PROSITE" id="PS51462">
    <property type="entry name" value="NUDIX"/>
    <property type="match status" value="1"/>
</dbReference>
<evidence type="ECO:0000259" key="1">
    <source>
        <dbReference type="PROSITE" id="PS51462"/>
    </source>
</evidence>
<accession>A0A2Z2P9X4</accession>
<name>A0A2Z2P9X4_9GAMM</name>
<dbReference type="InterPro" id="IPR000086">
    <property type="entry name" value="NUDIX_hydrolase_dom"/>
</dbReference>
<dbReference type="SUPFAM" id="SSF55811">
    <property type="entry name" value="Nudix"/>
    <property type="match status" value="1"/>
</dbReference>
<reference evidence="2 3" key="1">
    <citation type="submission" date="2016-12" db="EMBL/GenBank/DDBJ databases">
        <authorList>
            <person name="Song W.-J."/>
            <person name="Kurnit D.M."/>
        </authorList>
    </citation>
    <scope>NUCLEOTIDE SEQUENCE [LARGE SCALE GENOMIC DNA]</scope>
    <source>
        <strain evidence="2 3">IMCC3135</strain>
    </source>
</reference>
<dbReference type="PANTHER" id="PTHR43222">
    <property type="entry name" value="NUDIX HYDROLASE 23"/>
    <property type="match status" value="1"/>
</dbReference>
<dbReference type="EMBL" id="CP018632">
    <property type="protein sequence ID" value="ASJ76684.1"/>
    <property type="molecule type" value="Genomic_DNA"/>
</dbReference>
<evidence type="ECO:0000313" key="2">
    <source>
        <dbReference type="EMBL" id="ASJ76684.1"/>
    </source>
</evidence>
<dbReference type="CDD" id="cd04511">
    <property type="entry name" value="NUDIX_Hydrolase"/>
    <property type="match status" value="1"/>
</dbReference>
<dbReference type="Gene3D" id="2.20.70.10">
    <property type="match status" value="1"/>
</dbReference>
<feature type="domain" description="Nudix hydrolase" evidence="1">
    <location>
        <begin position="32"/>
        <end position="155"/>
    </location>
</feature>
<keyword evidence="3" id="KW-1185">Reference proteome</keyword>
<organism evidence="2 3">
    <name type="scientific">Granulosicoccus antarcticus IMCC3135</name>
    <dbReference type="NCBI Taxonomy" id="1192854"/>
    <lineage>
        <taxon>Bacteria</taxon>
        <taxon>Pseudomonadati</taxon>
        <taxon>Pseudomonadota</taxon>
        <taxon>Gammaproteobacteria</taxon>
        <taxon>Chromatiales</taxon>
        <taxon>Granulosicoccaceae</taxon>
        <taxon>Granulosicoccus</taxon>
    </lineage>
</organism>
<dbReference type="GO" id="GO:0003824">
    <property type="term" value="F:catalytic activity"/>
    <property type="evidence" value="ECO:0007669"/>
    <property type="project" value="UniProtKB-ARBA"/>
</dbReference>
<dbReference type="PANTHER" id="PTHR43222:SF2">
    <property type="entry name" value="NUDIX HYDROLASE 23, CHLOROPLASTIC"/>
    <property type="match status" value="1"/>
</dbReference>
<proteinExistence type="predicted"/>
<dbReference type="Proteomes" id="UP000250079">
    <property type="component" value="Chromosome"/>
</dbReference>
<gene>
    <name evidence="2" type="ORF">IMCC3135_33200</name>
</gene>
<dbReference type="Pfam" id="PF00293">
    <property type="entry name" value="NUDIX"/>
    <property type="match status" value="1"/>
</dbReference>